<accession>A0A6J4K1A3</accession>
<dbReference type="AlphaFoldDB" id="A0A6J4K1A3"/>
<feature type="compositionally biased region" description="Basic and acidic residues" evidence="1">
    <location>
        <begin position="20"/>
        <end position="35"/>
    </location>
</feature>
<protein>
    <submittedName>
        <fullName evidence="2">Uncharacterized MFS-type transporter</fullName>
    </submittedName>
</protein>
<feature type="compositionally biased region" description="Basic and acidic residues" evidence="1">
    <location>
        <begin position="302"/>
        <end position="322"/>
    </location>
</feature>
<dbReference type="EMBL" id="CADCTS010000098">
    <property type="protein sequence ID" value="CAA9292562.1"/>
    <property type="molecule type" value="Genomic_DNA"/>
</dbReference>
<proteinExistence type="predicted"/>
<reference evidence="2" key="1">
    <citation type="submission" date="2020-02" db="EMBL/GenBank/DDBJ databases">
        <authorList>
            <person name="Meier V. D."/>
        </authorList>
    </citation>
    <scope>NUCLEOTIDE SEQUENCE</scope>
    <source>
        <strain evidence="2">AVDCRST_MAG48</strain>
    </source>
</reference>
<feature type="compositionally biased region" description="Low complexity" evidence="1">
    <location>
        <begin position="356"/>
        <end position="369"/>
    </location>
</feature>
<name>A0A6J4K1A3_9ACTN</name>
<feature type="compositionally biased region" description="Basic residues" evidence="1">
    <location>
        <begin position="423"/>
        <end position="432"/>
    </location>
</feature>
<sequence>DGDRRDDGDRGRRPGRRRPGRGDARCAPHGDHDAAGGHLRRHPQRDDHGRRAAAPDERPRGQRLDGAVAVDGLPADHGRGHPHHRLPAAAAGHQDGVRAGDEPLLRRHPAGRGLPGLLDAAGRPGRPGRRHGDHAAAADDDDPHAGARRPPRRRDGQRQHRHLGRAGHRPDGLRGHPAVPLVALHVRDRAADRPGGPGARRPPARQRQRAGAAATGPGFGAAVRARLRRPGVRAEPAGRGGRREPQHGPGLPGRRRPLPGGLRLAAAAAGSRRRPAAGPARLPFPDVQRQPHHAVHRHGRAVRRDHPAADLPPERPRARLPADRPAAPARWPADGPARPGRRPAVRPLGSPRPVDLRLAAARGDALAAQHGRRRHPGRAAGRIPPGHVAGSGLPVHAGVHHGAEPAAAVALLPRQRDPLHPAAGRRRRRHRAAGGDHGRPERDAGRGRQLRRRRPGRGPADGVPRRHGGRGRSGRLRAVPPRREAGRGRRAQHRAGGHRGPGAL</sequence>
<feature type="compositionally biased region" description="Basic and acidic residues" evidence="1">
    <location>
        <begin position="44"/>
        <end position="63"/>
    </location>
</feature>
<organism evidence="2">
    <name type="scientific">uncultured Friedmanniella sp</name>
    <dbReference type="NCBI Taxonomy" id="335381"/>
    <lineage>
        <taxon>Bacteria</taxon>
        <taxon>Bacillati</taxon>
        <taxon>Actinomycetota</taxon>
        <taxon>Actinomycetes</taxon>
        <taxon>Propionibacteriales</taxon>
        <taxon>Nocardioidaceae</taxon>
        <taxon>Friedmanniella</taxon>
        <taxon>environmental samples</taxon>
    </lineage>
</organism>
<feature type="compositionally biased region" description="Low complexity" evidence="1">
    <location>
        <begin position="378"/>
        <end position="387"/>
    </location>
</feature>
<feature type="compositionally biased region" description="Low complexity" evidence="1">
    <location>
        <begin position="258"/>
        <end position="283"/>
    </location>
</feature>
<feature type="non-terminal residue" evidence="2">
    <location>
        <position position="1"/>
    </location>
</feature>
<evidence type="ECO:0000256" key="1">
    <source>
        <dbReference type="SAM" id="MobiDB-lite"/>
    </source>
</evidence>
<feature type="compositionally biased region" description="Basic residues" evidence="1">
    <location>
        <begin position="290"/>
        <end position="301"/>
    </location>
</feature>
<gene>
    <name evidence="2" type="ORF">AVDCRST_MAG48-650</name>
</gene>
<feature type="compositionally biased region" description="Low complexity" evidence="1">
    <location>
        <begin position="323"/>
        <end position="338"/>
    </location>
</feature>
<feature type="compositionally biased region" description="Basic and acidic residues" evidence="1">
    <location>
        <begin position="95"/>
        <end position="105"/>
    </location>
</feature>
<feature type="compositionally biased region" description="Basic residues" evidence="1">
    <location>
        <begin position="488"/>
        <end position="497"/>
    </location>
</feature>
<feature type="region of interest" description="Disordered" evidence="1">
    <location>
        <begin position="1"/>
        <end position="504"/>
    </location>
</feature>
<evidence type="ECO:0000313" key="2">
    <source>
        <dbReference type="EMBL" id="CAA9292562.1"/>
    </source>
</evidence>
<feature type="non-terminal residue" evidence="2">
    <location>
        <position position="504"/>
    </location>
</feature>
<feature type="compositionally biased region" description="Basic and acidic residues" evidence="1">
    <location>
        <begin position="1"/>
        <end position="12"/>
    </location>
</feature>
<feature type="compositionally biased region" description="Low complexity" evidence="1">
    <location>
        <begin position="209"/>
        <end position="222"/>
    </location>
</feature>
<feature type="compositionally biased region" description="Basic and acidic residues" evidence="1">
    <location>
        <begin position="433"/>
        <end position="446"/>
    </location>
</feature>
<feature type="compositionally biased region" description="Basic residues" evidence="1">
    <location>
        <begin position="465"/>
        <end position="475"/>
    </location>
</feature>